<dbReference type="EMBL" id="BN001304">
    <property type="protein sequence ID" value="CBF79219.1"/>
    <property type="molecule type" value="Genomic_DNA"/>
</dbReference>
<evidence type="ECO:0000313" key="4">
    <source>
        <dbReference type="Proteomes" id="UP000000560"/>
    </source>
</evidence>
<dbReference type="InParanoid" id="Q5AXE7"/>
<reference evidence="4" key="1">
    <citation type="journal article" date="2005" name="Nature">
        <title>Sequencing of Aspergillus nidulans and comparative analysis with A. fumigatus and A. oryzae.</title>
        <authorList>
            <person name="Galagan J.E."/>
            <person name="Calvo S.E."/>
            <person name="Cuomo C."/>
            <person name="Ma L.J."/>
            <person name="Wortman J.R."/>
            <person name="Batzoglou S."/>
            <person name="Lee S.I."/>
            <person name="Basturkmen M."/>
            <person name="Spevak C.C."/>
            <person name="Clutterbuck J."/>
            <person name="Kapitonov V."/>
            <person name="Jurka J."/>
            <person name="Scazzocchio C."/>
            <person name="Farman M."/>
            <person name="Butler J."/>
            <person name="Purcell S."/>
            <person name="Harris S."/>
            <person name="Braus G.H."/>
            <person name="Draht O."/>
            <person name="Busch S."/>
            <person name="D'Enfert C."/>
            <person name="Bouchier C."/>
            <person name="Goldman G.H."/>
            <person name="Bell-Pedersen D."/>
            <person name="Griffiths-Jones S."/>
            <person name="Doonan J.H."/>
            <person name="Yu J."/>
            <person name="Vienken K."/>
            <person name="Pain A."/>
            <person name="Freitag M."/>
            <person name="Selker E.U."/>
            <person name="Archer D.B."/>
            <person name="Penalva M.A."/>
            <person name="Oakley B.R."/>
            <person name="Momany M."/>
            <person name="Tanaka T."/>
            <person name="Kumagai T."/>
            <person name="Asai K."/>
            <person name="Machida M."/>
            <person name="Nierman W.C."/>
            <person name="Denning D.W."/>
            <person name="Caddick M."/>
            <person name="Hynes M."/>
            <person name="Paoletti M."/>
            <person name="Fischer R."/>
            <person name="Miller B."/>
            <person name="Dyer P."/>
            <person name="Sachs M.S."/>
            <person name="Osmani S.A."/>
            <person name="Birren B.W."/>
        </authorList>
    </citation>
    <scope>NUCLEOTIDE SEQUENCE [LARGE SCALE GENOMIC DNA]</scope>
    <source>
        <strain evidence="4">FGSC A4 / ATCC 38163 / CBS 112.46 / NRRL 194 / M139</strain>
    </source>
</reference>
<feature type="transmembrane region" description="Helical" evidence="2">
    <location>
        <begin position="156"/>
        <end position="175"/>
    </location>
</feature>
<name>Q5AXE7_EMENI</name>
<keyword evidence="2" id="KW-0812">Transmembrane</keyword>
<accession>Q5AXE7</accession>
<feature type="compositionally biased region" description="Basic and acidic residues" evidence="1">
    <location>
        <begin position="271"/>
        <end position="280"/>
    </location>
</feature>
<evidence type="ECO:0000256" key="2">
    <source>
        <dbReference type="SAM" id="Phobius"/>
    </source>
</evidence>
<keyword evidence="4" id="KW-1185">Reference proteome</keyword>
<feature type="region of interest" description="Disordered" evidence="1">
    <location>
        <begin position="271"/>
        <end position="294"/>
    </location>
</feature>
<dbReference type="KEGG" id="ani:ANIA_07033"/>
<feature type="transmembrane region" description="Helical" evidence="2">
    <location>
        <begin position="239"/>
        <end position="261"/>
    </location>
</feature>
<dbReference type="AlphaFoldDB" id="Q5AXE7"/>
<dbReference type="STRING" id="227321.Q5AXE7"/>
<dbReference type="OMA" id="IWSILVY"/>
<feature type="transmembrane region" description="Helical" evidence="2">
    <location>
        <begin position="99"/>
        <end position="120"/>
    </location>
</feature>
<dbReference type="InterPro" id="IPR013920">
    <property type="entry name" value="DUF1774_fun"/>
</dbReference>
<sequence>MAFYNPFARRESHGQYPLTAYRVLAPLSWALVVVVGIYYSIHEPSDISNGWTIWSQLGRQFTAFSVNVTVVEIYWVVLLLSQIFYLFQLFNKDTAIVALAGNSAAHFILNNLFVVAWILLWTRNHFWPAEIIVIAHIINQHLLFWRIRNLPPISHIAVVAGPYAWTLITLFWTGAAAVRSHNLASNIAANIFLWIIFLIGSIHIFLAVDDLLGYSLSLLTFGLAVAQTSRKSHLHLQWIFAWVIFGVFLLDSLYVTSAKYVGRNVLFRSPREPESSDAERAPLLNDATAPASTS</sequence>
<organism evidence="3 4">
    <name type="scientific">Emericella nidulans (strain FGSC A4 / ATCC 38163 / CBS 112.46 / NRRL 194 / M139)</name>
    <name type="common">Aspergillus nidulans</name>
    <dbReference type="NCBI Taxonomy" id="227321"/>
    <lineage>
        <taxon>Eukaryota</taxon>
        <taxon>Fungi</taxon>
        <taxon>Dikarya</taxon>
        <taxon>Ascomycota</taxon>
        <taxon>Pezizomycotina</taxon>
        <taxon>Eurotiomycetes</taxon>
        <taxon>Eurotiomycetidae</taxon>
        <taxon>Eurotiales</taxon>
        <taxon>Aspergillaceae</taxon>
        <taxon>Aspergillus</taxon>
        <taxon>Aspergillus subgen. Nidulantes</taxon>
    </lineage>
</organism>
<keyword evidence="2" id="KW-1133">Transmembrane helix</keyword>
<feature type="transmembrane region" description="Helical" evidence="2">
    <location>
        <begin position="21"/>
        <end position="41"/>
    </location>
</feature>
<feature type="transmembrane region" description="Helical" evidence="2">
    <location>
        <begin position="61"/>
        <end position="87"/>
    </location>
</feature>
<accession>C8VB72</accession>
<dbReference type="VEuPathDB" id="FungiDB:AN7033"/>
<dbReference type="PANTHER" id="PTHR37992:SF1">
    <property type="entry name" value="DUF1774-DOMAIN-CONTAINING PROTEIN"/>
    <property type="match status" value="1"/>
</dbReference>
<evidence type="ECO:0000313" key="3">
    <source>
        <dbReference type="EMBL" id="CBF79219.1"/>
    </source>
</evidence>
<dbReference type="Pfam" id="PF08611">
    <property type="entry name" value="DUF1774"/>
    <property type="match status" value="1"/>
</dbReference>
<evidence type="ECO:0008006" key="5">
    <source>
        <dbReference type="Google" id="ProtNLM"/>
    </source>
</evidence>
<keyword evidence="2" id="KW-0472">Membrane</keyword>
<dbReference type="GeneID" id="2870115"/>
<dbReference type="HOGENOM" id="CLU_061220_0_0_1"/>
<feature type="transmembrane region" description="Helical" evidence="2">
    <location>
        <begin position="187"/>
        <end position="206"/>
    </location>
</feature>
<dbReference type="RefSeq" id="XP_664637.1">
    <property type="nucleotide sequence ID" value="XM_659545.2"/>
</dbReference>
<gene>
    <name evidence="3" type="ORF">ANIA_07033</name>
</gene>
<reference evidence="4" key="2">
    <citation type="journal article" date="2009" name="Fungal Genet. Biol.">
        <title>The 2008 update of the Aspergillus nidulans genome annotation: a community effort.</title>
        <authorList>
            <person name="Wortman J.R."/>
            <person name="Gilsenan J.M."/>
            <person name="Joardar V."/>
            <person name="Deegan J."/>
            <person name="Clutterbuck J."/>
            <person name="Andersen M.R."/>
            <person name="Archer D."/>
            <person name="Bencina M."/>
            <person name="Braus G."/>
            <person name="Coutinho P."/>
            <person name="von Dohren H."/>
            <person name="Doonan J."/>
            <person name="Driessen A.J."/>
            <person name="Durek P."/>
            <person name="Espeso E."/>
            <person name="Fekete E."/>
            <person name="Flipphi M."/>
            <person name="Estrada C.G."/>
            <person name="Geysens S."/>
            <person name="Goldman G."/>
            <person name="de Groot P.W."/>
            <person name="Hansen K."/>
            <person name="Harris S.D."/>
            <person name="Heinekamp T."/>
            <person name="Helmstaedt K."/>
            <person name="Henrissat B."/>
            <person name="Hofmann G."/>
            <person name="Homan T."/>
            <person name="Horio T."/>
            <person name="Horiuchi H."/>
            <person name="James S."/>
            <person name="Jones M."/>
            <person name="Karaffa L."/>
            <person name="Karanyi Z."/>
            <person name="Kato M."/>
            <person name="Keller N."/>
            <person name="Kelly D.E."/>
            <person name="Kiel J.A."/>
            <person name="Kim J.M."/>
            <person name="van der Klei I.J."/>
            <person name="Klis F.M."/>
            <person name="Kovalchuk A."/>
            <person name="Krasevec N."/>
            <person name="Kubicek C.P."/>
            <person name="Liu B."/>
            <person name="Maccabe A."/>
            <person name="Meyer V."/>
            <person name="Mirabito P."/>
            <person name="Miskei M."/>
            <person name="Mos M."/>
            <person name="Mullins J."/>
            <person name="Nelson D.R."/>
            <person name="Nielsen J."/>
            <person name="Oakley B.R."/>
            <person name="Osmani S.A."/>
            <person name="Pakula T."/>
            <person name="Paszewski A."/>
            <person name="Paulsen I."/>
            <person name="Pilsyk S."/>
            <person name="Pocsi I."/>
            <person name="Punt P.J."/>
            <person name="Ram A.F."/>
            <person name="Ren Q."/>
            <person name="Robellet X."/>
            <person name="Robson G."/>
            <person name="Seiboth B."/>
            <person name="van Solingen P."/>
            <person name="Specht T."/>
            <person name="Sun J."/>
            <person name="Taheri-Talesh N."/>
            <person name="Takeshita N."/>
            <person name="Ussery D."/>
            <person name="vanKuyk P.A."/>
            <person name="Visser H."/>
            <person name="van de Vondervoort P.J."/>
            <person name="de Vries R.P."/>
            <person name="Walton J."/>
            <person name="Xiang X."/>
            <person name="Xiong Y."/>
            <person name="Zeng A.P."/>
            <person name="Brandt B.W."/>
            <person name="Cornell M.J."/>
            <person name="van den Hondel C.A."/>
            <person name="Visser J."/>
            <person name="Oliver S.G."/>
            <person name="Turner G."/>
        </authorList>
    </citation>
    <scope>GENOME REANNOTATION</scope>
    <source>
        <strain evidence="4">FGSC A4 / ATCC 38163 / CBS 112.46 / NRRL 194 / M139</strain>
    </source>
</reference>
<evidence type="ECO:0000256" key="1">
    <source>
        <dbReference type="SAM" id="MobiDB-lite"/>
    </source>
</evidence>
<dbReference type="PANTHER" id="PTHR37992">
    <property type="entry name" value="EXPRESSED PROTEIN"/>
    <property type="match status" value="1"/>
</dbReference>
<dbReference type="Proteomes" id="UP000000560">
    <property type="component" value="Chromosome IV"/>
</dbReference>
<proteinExistence type="predicted"/>
<protein>
    <recommendedName>
        <fullName evidence="5">DUF1774-domain-containing protein</fullName>
    </recommendedName>
</protein>
<dbReference type="OrthoDB" id="3342455at2759"/>
<dbReference type="eggNOG" id="ENOG502REZ6">
    <property type="taxonomic scope" value="Eukaryota"/>
</dbReference>